<evidence type="ECO:0000313" key="1">
    <source>
        <dbReference type="EMBL" id="SAM84360.1"/>
    </source>
</evidence>
<evidence type="ECO:0000313" key="2">
    <source>
        <dbReference type="Proteomes" id="UP000179920"/>
    </source>
</evidence>
<dbReference type="Proteomes" id="UP000179920">
    <property type="component" value="Chromosome XIV"/>
</dbReference>
<protein>
    <submittedName>
        <fullName evidence="1">Uncharacterized protein</fullName>
    </submittedName>
</protein>
<dbReference type="EMBL" id="LT558130">
    <property type="protein sequence ID" value="SAM84360.1"/>
    <property type="molecule type" value="Genomic_DNA"/>
</dbReference>
<gene>
    <name evidence="1" type="ORF">UBRO_20830</name>
</gene>
<sequence length="189" mass="19881">MSYINTSCSVACDDVPAMSRGVPSLLSTASPVPLWSRRASVTSSLIEAIPLHPSGSAPPFHLPSDVGTHLLMLISLSCRAPTSSGGNPFFVHCPPLVGSVEEVSSNQFPRDLLYECGTTDPAELCSKTLLLPIPTSSVIEPSILLISLNSVGTLSLPNPRLLHMVSSYDSSSSCASIRSHDTLPSLVPL</sequence>
<reference evidence="2" key="1">
    <citation type="submission" date="2016-04" db="EMBL/GenBank/DDBJ databases">
        <authorList>
            <person name="Guldener U."/>
            <person name="Guldener U."/>
        </authorList>
    </citation>
    <scope>NUCLEOTIDE SEQUENCE [LARGE SCALE GENOMIC DNA]</scope>
    <source>
        <strain evidence="2">UB2112</strain>
    </source>
</reference>
<dbReference type="AlphaFoldDB" id="A0A1K0G9A7"/>
<accession>A0A1K0G9A7</accession>
<proteinExistence type="predicted"/>
<organism evidence="1 2">
    <name type="scientific">Ustilago bromivora</name>
    <dbReference type="NCBI Taxonomy" id="307758"/>
    <lineage>
        <taxon>Eukaryota</taxon>
        <taxon>Fungi</taxon>
        <taxon>Dikarya</taxon>
        <taxon>Basidiomycota</taxon>
        <taxon>Ustilaginomycotina</taxon>
        <taxon>Ustilaginomycetes</taxon>
        <taxon>Ustilaginales</taxon>
        <taxon>Ustilaginaceae</taxon>
        <taxon>Ustilago</taxon>
    </lineage>
</organism>
<name>A0A1K0G9A7_9BASI</name>